<keyword evidence="6" id="KW-1185">Reference proteome</keyword>
<dbReference type="InterPro" id="IPR010982">
    <property type="entry name" value="Lambda_DNA-bd_dom_sf"/>
</dbReference>
<sequence length="326" mass="34518">MSRRSISIRELAAAAGVSVGTASRALKHQQGLSAETRDRVLQLAAELGYDTGRLKQQPVRRILVLLHSQHPADSPFYAALLDGARARCAKDGIELQVRSLGPGRPVRRQVLECEPDALLCVGFFEPELIHVISRLGKPLALADLWAPGLAAVNPDNRQGAYLVTQYLLAAGRKRIAFLSGPLAHYSIRLRERGYRQALFDAGRLADPSLEALIAPGLDVATGAALAMRELLALPAPPDAVFAYNDAAALVALQVCRDAGLRVPDDIAIAGFDDIADAAGAGLTTLAVDKAALGRAGIELVLNQAGEGNRLQPVSLIVRATTASTPE</sequence>
<reference evidence="5 6" key="1">
    <citation type="submission" date="2021-01" db="EMBL/GenBank/DDBJ databases">
        <title>Draft Genome Sequence and Polyhydroxyalkanoate Biosynthetic Potential of Jeongeupia naejangsanensis Type Strain DSM 24253.</title>
        <authorList>
            <person name="Turrini P."/>
            <person name="Artuso I."/>
            <person name="Lugli G.A."/>
            <person name="Frangipani E."/>
            <person name="Ventura M."/>
            <person name="Visca P."/>
        </authorList>
    </citation>
    <scope>NUCLEOTIDE SEQUENCE [LARGE SCALE GENOMIC DNA]</scope>
    <source>
        <strain evidence="5 6">DSM 24253</strain>
    </source>
</reference>
<evidence type="ECO:0000256" key="3">
    <source>
        <dbReference type="ARBA" id="ARBA00023163"/>
    </source>
</evidence>
<dbReference type="SMART" id="SM00354">
    <property type="entry name" value="HTH_LACI"/>
    <property type="match status" value="1"/>
</dbReference>
<comment type="caution">
    <text evidence="5">The sequence shown here is derived from an EMBL/GenBank/DDBJ whole genome shotgun (WGS) entry which is preliminary data.</text>
</comment>
<dbReference type="GO" id="GO:0003677">
    <property type="term" value="F:DNA binding"/>
    <property type="evidence" value="ECO:0007669"/>
    <property type="project" value="UniProtKB-KW"/>
</dbReference>
<evidence type="ECO:0000256" key="2">
    <source>
        <dbReference type="ARBA" id="ARBA00023125"/>
    </source>
</evidence>
<dbReference type="Gene3D" id="1.10.260.40">
    <property type="entry name" value="lambda repressor-like DNA-binding domains"/>
    <property type="match status" value="1"/>
</dbReference>
<dbReference type="PROSITE" id="PS00356">
    <property type="entry name" value="HTH_LACI_1"/>
    <property type="match status" value="1"/>
</dbReference>
<gene>
    <name evidence="5" type="ORF">JMJ54_14715</name>
</gene>
<dbReference type="CDD" id="cd06267">
    <property type="entry name" value="PBP1_LacI_sugar_binding-like"/>
    <property type="match status" value="1"/>
</dbReference>
<keyword evidence="2 5" id="KW-0238">DNA-binding</keyword>
<evidence type="ECO:0000313" key="6">
    <source>
        <dbReference type="Proteomes" id="UP000809431"/>
    </source>
</evidence>
<dbReference type="Pfam" id="PF00356">
    <property type="entry name" value="LacI"/>
    <property type="match status" value="1"/>
</dbReference>
<dbReference type="InterPro" id="IPR028082">
    <property type="entry name" value="Peripla_BP_I"/>
</dbReference>
<dbReference type="EMBL" id="JAESND010000008">
    <property type="protein sequence ID" value="MBM3117086.1"/>
    <property type="molecule type" value="Genomic_DNA"/>
</dbReference>
<dbReference type="Proteomes" id="UP000809431">
    <property type="component" value="Unassembled WGS sequence"/>
</dbReference>
<feature type="domain" description="HTH lacI-type" evidence="4">
    <location>
        <begin position="6"/>
        <end position="60"/>
    </location>
</feature>
<dbReference type="Gene3D" id="3.40.50.2300">
    <property type="match status" value="2"/>
</dbReference>
<dbReference type="PANTHER" id="PTHR30146">
    <property type="entry name" value="LACI-RELATED TRANSCRIPTIONAL REPRESSOR"/>
    <property type="match status" value="1"/>
</dbReference>
<dbReference type="SUPFAM" id="SSF47413">
    <property type="entry name" value="lambda repressor-like DNA-binding domains"/>
    <property type="match status" value="1"/>
</dbReference>
<evidence type="ECO:0000313" key="5">
    <source>
        <dbReference type="EMBL" id="MBM3117086.1"/>
    </source>
</evidence>
<name>A0ABS2BN96_9NEIS</name>
<proteinExistence type="predicted"/>
<dbReference type="PROSITE" id="PS50932">
    <property type="entry name" value="HTH_LACI_2"/>
    <property type="match status" value="1"/>
</dbReference>
<dbReference type="CDD" id="cd01392">
    <property type="entry name" value="HTH_LacI"/>
    <property type="match status" value="1"/>
</dbReference>
<keyword evidence="1" id="KW-0805">Transcription regulation</keyword>
<dbReference type="InterPro" id="IPR000843">
    <property type="entry name" value="HTH_LacI"/>
</dbReference>
<dbReference type="SUPFAM" id="SSF53822">
    <property type="entry name" value="Periplasmic binding protein-like I"/>
    <property type="match status" value="1"/>
</dbReference>
<dbReference type="PANTHER" id="PTHR30146:SF109">
    <property type="entry name" value="HTH-TYPE TRANSCRIPTIONAL REGULATOR GALS"/>
    <property type="match status" value="1"/>
</dbReference>
<protein>
    <submittedName>
        <fullName evidence="5">LacI family DNA-binding transcriptional regulator</fullName>
    </submittedName>
</protein>
<dbReference type="RefSeq" id="WP_203539315.1">
    <property type="nucleotide sequence ID" value="NZ_JAESND010000008.1"/>
</dbReference>
<organism evidence="5 6">
    <name type="scientific">Jeongeupia naejangsanensis</name>
    <dbReference type="NCBI Taxonomy" id="613195"/>
    <lineage>
        <taxon>Bacteria</taxon>
        <taxon>Pseudomonadati</taxon>
        <taxon>Pseudomonadota</taxon>
        <taxon>Betaproteobacteria</taxon>
        <taxon>Neisseriales</taxon>
        <taxon>Chitinibacteraceae</taxon>
        <taxon>Jeongeupia</taxon>
    </lineage>
</organism>
<keyword evidence="3" id="KW-0804">Transcription</keyword>
<evidence type="ECO:0000259" key="4">
    <source>
        <dbReference type="PROSITE" id="PS50932"/>
    </source>
</evidence>
<dbReference type="InterPro" id="IPR046335">
    <property type="entry name" value="LacI/GalR-like_sensor"/>
</dbReference>
<accession>A0ABS2BN96</accession>
<dbReference type="Pfam" id="PF13377">
    <property type="entry name" value="Peripla_BP_3"/>
    <property type="match status" value="1"/>
</dbReference>
<evidence type="ECO:0000256" key="1">
    <source>
        <dbReference type="ARBA" id="ARBA00023015"/>
    </source>
</evidence>